<dbReference type="InterPro" id="IPR011989">
    <property type="entry name" value="ARM-like"/>
</dbReference>
<accession>A0A8W8KAX9</accession>
<dbReference type="PANTHER" id="PTHR13109:SF7">
    <property type="entry name" value="NEUROCHONDRIN"/>
    <property type="match status" value="1"/>
</dbReference>
<dbReference type="AlphaFoldDB" id="A0A8W8KAX9"/>
<comment type="similarity">
    <text evidence="1">Belongs to the neurochondrin family.</text>
</comment>
<dbReference type="PANTHER" id="PTHR13109">
    <property type="entry name" value="NEUROCHONDRIN"/>
    <property type="match status" value="1"/>
</dbReference>
<dbReference type="Pfam" id="PF05536">
    <property type="entry name" value="Neurochondrin"/>
    <property type="match status" value="2"/>
</dbReference>
<feature type="compositionally biased region" description="Polar residues" evidence="2">
    <location>
        <begin position="522"/>
        <end position="532"/>
    </location>
</feature>
<name>A0A8W8KAX9_MAGGI</name>
<proteinExistence type="inferred from homology"/>
<reference evidence="3" key="1">
    <citation type="submission" date="2022-08" db="UniProtKB">
        <authorList>
            <consortium name="EnsemblMetazoa"/>
        </authorList>
    </citation>
    <scope>IDENTIFICATION</scope>
    <source>
        <strain evidence="3">05x7-T-G4-1.051#20</strain>
    </source>
</reference>
<feature type="region of interest" description="Disordered" evidence="2">
    <location>
        <begin position="465"/>
        <end position="560"/>
    </location>
</feature>
<dbReference type="Proteomes" id="UP000005408">
    <property type="component" value="Unassembled WGS sequence"/>
</dbReference>
<evidence type="ECO:0000256" key="1">
    <source>
        <dbReference type="ARBA" id="ARBA00006927"/>
    </source>
</evidence>
<sequence>MEKRNLETCIVKLQEAESDNEKFAAMLMVAKTTKSSEMTTEEKKRILDAIGLTFLIRLLKSDSHPEDCSANIYKSMALSVLSGLCADSKLVESTSLYRILKPLNEIIVTKQSNSEELENMVNDAFEVLKMFAGSQQGIKQLMDSGTIASLAKVISKDLYGSSKASDLMTYILHAMRPCIWTGQGKALEKMLNFYAQNMEENQNQEKFELCNFIALILRVMPMDEIDMTEKQPWKTSLLKGIQDIFSSRLGEAQREPALKLVASLIGQVGMEFILPPNTKDNKVLLMIIHLSCIEVRITLENLPIQKVCEKADLLCACYHLLENIIIYLTTSPSLLLDEKQILQLHSAMLGAFHSIIFFLKELSDENNPQGQYQNPVVIATVRVLGAWLAEETSALRTKTYEILPFLLQICKLQLEFSNELSSKEENINADRLKNIKREIDEDTQAMSDALSEGLSLEEQNAKILEVEQDNDEKVKSGEENKSVKKGNCESESKTKENGKEVDEKETKGKSVTFKTDLDGENSEPNSVDNANSEGVLVGKETEQMVNGTSKNEAEEEEAEEESVYLMDQSTTSVDLLRFLLPGLCHLTSEDDPRKILVDNELLPMLNFYLKRLLKRYFRNDSNDNVVKALELLCNIFLNFAVIEPGLVRKSDHLINVTIVVMEAVPIVGRKTEFTPLWLKMVTLGMFYLRHQSSAIRSVAADDILVHFFICACTFVKGAFINSSKNRKKDVLTVSPHYLPFWEEASQLWFLTIQAMTSCTSLYPQLVKATLVSGMMPQLAKVFIAVQGRDVGEEVIRCVLSLFITMAHCHEQVRNVIKTTGGLQLSKIYDSKELRKELGIAEKSGQEKKS</sequence>
<dbReference type="Gene3D" id="1.25.10.10">
    <property type="entry name" value="Leucine-rich Repeat Variant"/>
    <property type="match status" value="1"/>
</dbReference>
<protein>
    <recommendedName>
        <fullName evidence="5">Neurochondrin</fullName>
    </recommendedName>
</protein>
<dbReference type="OMA" id="CITREYR"/>
<dbReference type="EnsemblMetazoa" id="G23156.2">
    <property type="protein sequence ID" value="G23156.2:cds"/>
    <property type="gene ID" value="G23156"/>
</dbReference>
<dbReference type="GO" id="GO:0030425">
    <property type="term" value="C:dendrite"/>
    <property type="evidence" value="ECO:0007669"/>
    <property type="project" value="TreeGrafter"/>
</dbReference>
<organism evidence="3 4">
    <name type="scientific">Magallana gigas</name>
    <name type="common">Pacific oyster</name>
    <name type="synonym">Crassostrea gigas</name>
    <dbReference type="NCBI Taxonomy" id="29159"/>
    <lineage>
        <taxon>Eukaryota</taxon>
        <taxon>Metazoa</taxon>
        <taxon>Spiralia</taxon>
        <taxon>Lophotrochozoa</taxon>
        <taxon>Mollusca</taxon>
        <taxon>Bivalvia</taxon>
        <taxon>Autobranchia</taxon>
        <taxon>Pteriomorphia</taxon>
        <taxon>Ostreida</taxon>
        <taxon>Ostreoidea</taxon>
        <taxon>Ostreidae</taxon>
        <taxon>Magallana</taxon>
    </lineage>
</organism>
<keyword evidence="4" id="KW-1185">Reference proteome</keyword>
<dbReference type="GO" id="GO:0048168">
    <property type="term" value="P:regulation of neuronal synaptic plasticity"/>
    <property type="evidence" value="ECO:0007669"/>
    <property type="project" value="TreeGrafter"/>
</dbReference>
<evidence type="ECO:0000256" key="2">
    <source>
        <dbReference type="SAM" id="MobiDB-lite"/>
    </source>
</evidence>
<dbReference type="InterPro" id="IPR008709">
    <property type="entry name" value="Neurochondrin"/>
</dbReference>
<evidence type="ECO:0000313" key="4">
    <source>
        <dbReference type="Proteomes" id="UP000005408"/>
    </source>
</evidence>
<evidence type="ECO:0008006" key="5">
    <source>
        <dbReference type="Google" id="ProtNLM"/>
    </source>
</evidence>
<dbReference type="GO" id="GO:0031175">
    <property type="term" value="P:neuron projection development"/>
    <property type="evidence" value="ECO:0007669"/>
    <property type="project" value="TreeGrafter"/>
</dbReference>
<feature type="compositionally biased region" description="Basic and acidic residues" evidence="2">
    <location>
        <begin position="471"/>
        <end position="508"/>
    </location>
</feature>
<evidence type="ECO:0000313" key="3">
    <source>
        <dbReference type="EnsemblMetazoa" id="G23156.2:cds"/>
    </source>
</evidence>
<dbReference type="OrthoDB" id="8186546at2759"/>